<protein>
    <recommendedName>
        <fullName evidence="5">DHHA2 domain-containing protein</fullName>
    </recommendedName>
</protein>
<accession>A4S2K8</accession>
<dbReference type="HOGENOM" id="CLU_019358_1_0_1"/>
<keyword evidence="4" id="KW-0464">Manganese</keyword>
<organism evidence="6 7">
    <name type="scientific">Ostreococcus lucimarinus (strain CCE9901)</name>
    <dbReference type="NCBI Taxonomy" id="436017"/>
    <lineage>
        <taxon>Eukaryota</taxon>
        <taxon>Viridiplantae</taxon>
        <taxon>Chlorophyta</taxon>
        <taxon>Mamiellophyceae</taxon>
        <taxon>Mamiellales</taxon>
        <taxon>Bathycoccaceae</taxon>
        <taxon>Ostreococcus</taxon>
    </lineage>
</organism>
<evidence type="ECO:0000256" key="3">
    <source>
        <dbReference type="ARBA" id="ARBA00022801"/>
    </source>
</evidence>
<dbReference type="InterPro" id="IPR038763">
    <property type="entry name" value="DHH_sf"/>
</dbReference>
<dbReference type="Pfam" id="PF02833">
    <property type="entry name" value="DHHA2"/>
    <property type="match status" value="1"/>
</dbReference>
<evidence type="ECO:0000256" key="4">
    <source>
        <dbReference type="ARBA" id="ARBA00023211"/>
    </source>
</evidence>
<dbReference type="Proteomes" id="UP000001568">
    <property type="component" value="Chromosome 9"/>
</dbReference>
<comment type="cofactor">
    <cofactor evidence="1">
        <name>Mn(2+)</name>
        <dbReference type="ChEBI" id="CHEBI:29035"/>
    </cofactor>
</comment>
<dbReference type="GO" id="GO:0004309">
    <property type="term" value="F:exopolyphosphatase activity"/>
    <property type="evidence" value="ECO:0007669"/>
    <property type="project" value="TreeGrafter"/>
</dbReference>
<dbReference type="SMART" id="SM01131">
    <property type="entry name" value="DHHA2"/>
    <property type="match status" value="1"/>
</dbReference>
<name>A4S2K8_OSTLU</name>
<dbReference type="OrthoDB" id="374045at2759"/>
<dbReference type="STRING" id="436017.A4S2K8"/>
<dbReference type="OMA" id="TMTIFFN"/>
<proteinExistence type="predicted"/>
<dbReference type="eggNOG" id="KOG4129">
    <property type="taxonomic scope" value="Eukaryota"/>
</dbReference>
<dbReference type="AlphaFoldDB" id="A4S2K8"/>
<dbReference type="PANTHER" id="PTHR12112:SF39">
    <property type="entry name" value="EG:152A3.5 PROTEIN (FBGN0003116_PN PROTEIN)"/>
    <property type="match status" value="1"/>
</dbReference>
<dbReference type="InterPro" id="IPR038222">
    <property type="entry name" value="DHHA2_dom_sf"/>
</dbReference>
<evidence type="ECO:0000259" key="5">
    <source>
        <dbReference type="SMART" id="SM01131"/>
    </source>
</evidence>
<gene>
    <name evidence="6" type="ORF">OSTLU_33487</name>
</gene>
<keyword evidence="3" id="KW-0378">Hydrolase</keyword>
<dbReference type="InterPro" id="IPR001667">
    <property type="entry name" value="DDH_dom"/>
</dbReference>
<dbReference type="Gene3D" id="3.90.1640.10">
    <property type="entry name" value="inorganic pyrophosphatase (n-terminal core)"/>
    <property type="match status" value="1"/>
</dbReference>
<feature type="domain" description="DHHA2" evidence="5">
    <location>
        <begin position="240"/>
        <end position="391"/>
    </location>
</feature>
<dbReference type="RefSeq" id="XP_001419770.1">
    <property type="nucleotide sequence ID" value="XM_001419733.1"/>
</dbReference>
<evidence type="ECO:0000256" key="1">
    <source>
        <dbReference type="ARBA" id="ARBA00001936"/>
    </source>
</evidence>
<dbReference type="KEGG" id="olu:OSTLU_33487"/>
<dbReference type="PANTHER" id="PTHR12112">
    <property type="entry name" value="BNIP - RELATED"/>
    <property type="match status" value="1"/>
</dbReference>
<keyword evidence="7" id="KW-1185">Reference proteome</keyword>
<dbReference type="EMBL" id="CP000589">
    <property type="protein sequence ID" value="ABO98063.1"/>
    <property type="molecule type" value="Genomic_DNA"/>
</dbReference>
<sequence>MATRANVDDGAREANALRTFLRDAKEAFARDPGACDVSVGNEACDLDSVACAVATARAASAKRGRDDGERETRAVPIVSCAREELKLRPDVVLALANAGVKLGDLTCAEDVAAAATKATPRSVTLVDHNALSARLFPDAWQARVVRVIDHHEDSGMYAERADRVIELIGSCSSLVYRDVVAKAADEGVARDVARLLLGAIVLDTRMLDATTTRAAPVDFAAAESLRDILGWDEDATRAEYESLSRARHDQSSFSCAQLLAKDYKQWTMGSLEVGIASFGVRFQDLLARQDASSVNDEIVAFVDARRIDVLFMMSSFEDADADGAFARQIDVTKSSACSIELEAVMRDLGERTPLAPLRLPENDFGVFKSARAQLDVKASRKKVQPILLEILARF</sequence>
<dbReference type="GeneID" id="5003667"/>
<evidence type="ECO:0000256" key="2">
    <source>
        <dbReference type="ARBA" id="ARBA00022723"/>
    </source>
</evidence>
<dbReference type="GO" id="GO:0005737">
    <property type="term" value="C:cytoplasm"/>
    <property type="evidence" value="ECO:0007669"/>
    <property type="project" value="InterPro"/>
</dbReference>
<dbReference type="InterPro" id="IPR004097">
    <property type="entry name" value="DHHA2"/>
</dbReference>
<dbReference type="SUPFAM" id="SSF64182">
    <property type="entry name" value="DHH phosphoesterases"/>
    <property type="match status" value="1"/>
</dbReference>
<keyword evidence="2" id="KW-0479">Metal-binding</keyword>
<dbReference type="Gene3D" id="3.10.310.20">
    <property type="entry name" value="DHHA2 domain"/>
    <property type="match status" value="1"/>
</dbReference>
<dbReference type="Pfam" id="PF01368">
    <property type="entry name" value="DHH"/>
    <property type="match status" value="1"/>
</dbReference>
<dbReference type="GO" id="GO:0046872">
    <property type="term" value="F:metal ion binding"/>
    <property type="evidence" value="ECO:0007669"/>
    <property type="project" value="UniProtKB-KW"/>
</dbReference>
<evidence type="ECO:0000313" key="6">
    <source>
        <dbReference type="EMBL" id="ABO98063.1"/>
    </source>
</evidence>
<dbReference type="Gramene" id="ABO98063">
    <property type="protein sequence ID" value="ABO98063"/>
    <property type="gene ID" value="OSTLU_33487"/>
</dbReference>
<reference evidence="6 7" key="1">
    <citation type="journal article" date="2007" name="Proc. Natl. Acad. Sci. U.S.A.">
        <title>The tiny eukaryote Ostreococcus provides genomic insights into the paradox of plankton speciation.</title>
        <authorList>
            <person name="Palenik B."/>
            <person name="Grimwood J."/>
            <person name="Aerts A."/>
            <person name="Rouze P."/>
            <person name="Salamov A."/>
            <person name="Putnam N."/>
            <person name="Dupont C."/>
            <person name="Jorgensen R."/>
            <person name="Derelle E."/>
            <person name="Rombauts S."/>
            <person name="Zhou K."/>
            <person name="Otillar R."/>
            <person name="Merchant S.S."/>
            <person name="Podell S."/>
            <person name="Gaasterland T."/>
            <person name="Napoli C."/>
            <person name="Gendler K."/>
            <person name="Manuell A."/>
            <person name="Tai V."/>
            <person name="Vallon O."/>
            <person name="Piganeau G."/>
            <person name="Jancek S."/>
            <person name="Heijde M."/>
            <person name="Jabbari K."/>
            <person name="Bowler C."/>
            <person name="Lohr M."/>
            <person name="Robbens S."/>
            <person name="Werner G."/>
            <person name="Dubchak I."/>
            <person name="Pazour G.J."/>
            <person name="Ren Q."/>
            <person name="Paulsen I."/>
            <person name="Delwiche C."/>
            <person name="Schmutz J."/>
            <person name="Rokhsar D."/>
            <person name="Van de Peer Y."/>
            <person name="Moreau H."/>
            <person name="Grigoriev I.V."/>
        </authorList>
    </citation>
    <scope>NUCLEOTIDE SEQUENCE [LARGE SCALE GENOMIC DNA]</scope>
    <source>
        <strain evidence="6 7">CCE9901</strain>
    </source>
</reference>
<evidence type="ECO:0000313" key="7">
    <source>
        <dbReference type="Proteomes" id="UP000001568"/>
    </source>
</evidence>